<evidence type="ECO:0000256" key="4">
    <source>
        <dbReference type="ARBA" id="ARBA00022989"/>
    </source>
</evidence>
<evidence type="ECO:0000256" key="1">
    <source>
        <dbReference type="ARBA" id="ARBA00004141"/>
    </source>
</evidence>
<evidence type="ECO:0000256" key="5">
    <source>
        <dbReference type="ARBA" id="ARBA00023136"/>
    </source>
</evidence>
<evidence type="ECO:0000256" key="7">
    <source>
        <dbReference type="SAM" id="MobiDB-lite"/>
    </source>
</evidence>
<feature type="transmembrane region" description="Helical" evidence="8">
    <location>
        <begin position="241"/>
        <end position="265"/>
    </location>
</feature>
<dbReference type="InterPro" id="IPR034294">
    <property type="entry name" value="Aquaporin_transptr"/>
</dbReference>
<sequence length="330" mass="34687">MTAIDNEALVERKVEPKEKHSLWARVLSEFAGSFLICFCIYLMCTFGSTLYSVNLAFIALGTGVVYAAMTMIFGKISGGQFNPAITLAAMLTSKTRVADGVLYIVAQIIGAICAGGLVKAILPTSQSISASQWFAMSVNGFDKGSSLYASLNQLGLTFNVTIAIVVELIASIIVVAAAMVTLKNNGKPTHTHALSMGLAYAAAVAMAYPVTGASVNPIRATGIAIFAQGEGLAQEPLAQLWVFWVCAILGAAIVALVIIVAQLIAGRNTEDMMAQEVAEDAQEEALEEKASEVLAEHDDDESSVTTDEDVALTGAQANALEAQQADTEIK</sequence>
<dbReference type="GO" id="GO:0015250">
    <property type="term" value="F:water channel activity"/>
    <property type="evidence" value="ECO:0007669"/>
    <property type="project" value="TreeGrafter"/>
</dbReference>
<dbReference type="Pfam" id="PF00230">
    <property type="entry name" value="MIP"/>
    <property type="match status" value="1"/>
</dbReference>
<keyword evidence="10" id="KW-1185">Reference proteome</keyword>
<feature type="transmembrane region" description="Helical" evidence="8">
    <location>
        <begin position="192"/>
        <end position="210"/>
    </location>
</feature>
<dbReference type="InterPro" id="IPR022357">
    <property type="entry name" value="MIP_CS"/>
</dbReference>
<name>A0A087BA42_9BIFI</name>
<feature type="compositionally biased region" description="Acidic residues" evidence="7">
    <location>
        <begin position="297"/>
        <end position="308"/>
    </location>
</feature>
<reference evidence="9 10" key="1">
    <citation type="submission" date="2014-03" db="EMBL/GenBank/DDBJ databases">
        <title>Genomics of Bifidobacteria.</title>
        <authorList>
            <person name="Ventura M."/>
            <person name="Milani C."/>
            <person name="Lugli G.A."/>
        </authorList>
    </citation>
    <scope>NUCLEOTIDE SEQUENCE [LARGE SCALE GENOMIC DNA]</scope>
    <source>
        <strain evidence="9 10">LMG 11591</strain>
    </source>
</reference>
<gene>
    <name evidence="9" type="ORF">BMAGN_0883</name>
</gene>
<feature type="transmembrane region" description="Helical" evidence="8">
    <location>
        <begin position="156"/>
        <end position="180"/>
    </location>
</feature>
<dbReference type="Proteomes" id="UP000029052">
    <property type="component" value="Unassembled WGS sequence"/>
</dbReference>
<dbReference type="AlphaFoldDB" id="A0A087BA42"/>
<dbReference type="PANTHER" id="PTHR19139:SF284">
    <property type="entry name" value="AQUAPORIN"/>
    <property type="match status" value="1"/>
</dbReference>
<dbReference type="PANTHER" id="PTHR19139">
    <property type="entry name" value="AQUAPORIN TRANSPORTER"/>
    <property type="match status" value="1"/>
</dbReference>
<comment type="caution">
    <text evidence="9">The sequence shown here is derived from an EMBL/GenBank/DDBJ whole genome shotgun (WGS) entry which is preliminary data.</text>
</comment>
<dbReference type="STRING" id="1692.BMAGN_0883"/>
<dbReference type="InterPro" id="IPR023271">
    <property type="entry name" value="Aquaporin-like"/>
</dbReference>
<comment type="similarity">
    <text evidence="6">Belongs to the MIP/aquaporin (TC 1.A.8) family.</text>
</comment>
<comment type="subcellular location">
    <subcellularLocation>
        <location evidence="1">Membrane</location>
        <topology evidence="1">Multi-pass membrane protein</topology>
    </subcellularLocation>
</comment>
<dbReference type="EMBL" id="JGZB01000006">
    <property type="protein sequence ID" value="KFI67892.1"/>
    <property type="molecule type" value="Genomic_DNA"/>
</dbReference>
<keyword evidence="5 8" id="KW-0472">Membrane</keyword>
<dbReference type="Gene3D" id="1.20.1080.10">
    <property type="entry name" value="Glycerol uptake facilitator protein"/>
    <property type="match status" value="1"/>
</dbReference>
<keyword evidence="2 6" id="KW-0813">Transport</keyword>
<organism evidence="9 10">
    <name type="scientific">Bifidobacterium magnum</name>
    <dbReference type="NCBI Taxonomy" id="1692"/>
    <lineage>
        <taxon>Bacteria</taxon>
        <taxon>Bacillati</taxon>
        <taxon>Actinomycetota</taxon>
        <taxon>Actinomycetes</taxon>
        <taxon>Bifidobacteriales</taxon>
        <taxon>Bifidobacteriaceae</taxon>
        <taxon>Bifidobacterium</taxon>
    </lineage>
</organism>
<evidence type="ECO:0000256" key="6">
    <source>
        <dbReference type="RuleBase" id="RU000477"/>
    </source>
</evidence>
<feature type="transmembrane region" description="Helical" evidence="8">
    <location>
        <begin position="22"/>
        <end position="43"/>
    </location>
</feature>
<feature type="region of interest" description="Disordered" evidence="7">
    <location>
        <begin position="279"/>
        <end position="308"/>
    </location>
</feature>
<keyword evidence="3 6" id="KW-0812">Transmembrane</keyword>
<feature type="transmembrane region" description="Helical" evidence="8">
    <location>
        <begin position="100"/>
        <end position="122"/>
    </location>
</feature>
<dbReference type="RefSeq" id="WP_022859453.1">
    <property type="nucleotide sequence ID" value="NZ_JGZB01000006.1"/>
</dbReference>
<protein>
    <submittedName>
        <fullName evidence="9">Major intrinsic protein</fullName>
    </submittedName>
</protein>
<feature type="transmembrane region" description="Helical" evidence="8">
    <location>
        <begin position="49"/>
        <end position="73"/>
    </location>
</feature>
<accession>A0A087BA42</accession>
<evidence type="ECO:0000256" key="3">
    <source>
        <dbReference type="ARBA" id="ARBA00022692"/>
    </source>
</evidence>
<dbReference type="PROSITE" id="PS00221">
    <property type="entry name" value="MIP"/>
    <property type="match status" value="1"/>
</dbReference>
<evidence type="ECO:0000256" key="2">
    <source>
        <dbReference type="ARBA" id="ARBA00022448"/>
    </source>
</evidence>
<dbReference type="eggNOG" id="COG0580">
    <property type="taxonomic scope" value="Bacteria"/>
</dbReference>
<dbReference type="InterPro" id="IPR000425">
    <property type="entry name" value="MIP"/>
</dbReference>
<evidence type="ECO:0000256" key="8">
    <source>
        <dbReference type="SAM" id="Phobius"/>
    </source>
</evidence>
<evidence type="ECO:0000313" key="10">
    <source>
        <dbReference type="Proteomes" id="UP000029052"/>
    </source>
</evidence>
<dbReference type="GO" id="GO:0005886">
    <property type="term" value="C:plasma membrane"/>
    <property type="evidence" value="ECO:0007669"/>
    <property type="project" value="TreeGrafter"/>
</dbReference>
<proteinExistence type="inferred from homology"/>
<keyword evidence="4 8" id="KW-1133">Transmembrane helix</keyword>
<evidence type="ECO:0000313" key="9">
    <source>
        <dbReference type="EMBL" id="KFI67892.1"/>
    </source>
</evidence>
<dbReference type="PRINTS" id="PR00783">
    <property type="entry name" value="MINTRINSICP"/>
</dbReference>
<dbReference type="SUPFAM" id="SSF81338">
    <property type="entry name" value="Aquaporin-like"/>
    <property type="match status" value="1"/>
</dbReference>
<feature type="compositionally biased region" description="Basic and acidic residues" evidence="7">
    <location>
        <begin position="287"/>
        <end position="296"/>
    </location>
</feature>